<dbReference type="Proteomes" id="UP000029733">
    <property type="component" value="Unassembled WGS sequence"/>
</dbReference>
<dbReference type="OrthoDB" id="5328522at2"/>
<protein>
    <submittedName>
        <fullName evidence="3">Uncharacterized protein</fullName>
    </submittedName>
</protein>
<organism evidence="3 4">
    <name type="scientific">Helicobacter jaachi</name>
    <dbReference type="NCBI Taxonomy" id="1677920"/>
    <lineage>
        <taxon>Bacteria</taxon>
        <taxon>Pseudomonadati</taxon>
        <taxon>Campylobacterota</taxon>
        <taxon>Epsilonproteobacteria</taxon>
        <taxon>Campylobacterales</taxon>
        <taxon>Helicobacteraceae</taxon>
        <taxon>Helicobacter</taxon>
    </lineage>
</organism>
<name>A0A4U8T735_9HELI</name>
<accession>A0A4U8T735</accession>
<reference evidence="3 4" key="1">
    <citation type="journal article" date="2014" name="Genome Announc.">
        <title>Draft genome sequences of eight enterohepatic helicobacter species isolated from both laboratory and wild rodents.</title>
        <authorList>
            <person name="Sheh A."/>
            <person name="Shen Z."/>
            <person name="Fox J.G."/>
        </authorList>
    </citation>
    <scope>NUCLEOTIDE SEQUENCE [LARGE SCALE GENOMIC DNA]</scope>
    <source>
        <strain evidence="3 4">MIT 09-6949</strain>
    </source>
</reference>
<evidence type="ECO:0000313" key="3">
    <source>
        <dbReference type="EMBL" id="TLD95460.1"/>
    </source>
</evidence>
<feature type="transmembrane region" description="Helical" evidence="2">
    <location>
        <begin position="12"/>
        <end position="30"/>
    </location>
</feature>
<keyword evidence="2" id="KW-1133">Transmembrane helix</keyword>
<sequence>MACRFCEKIKKLRKVDVLLIICICLFLYIGNQMQLKSYREQKEQARHKNEQKPTQAVQHNLMPEKSEQERLKAYEDLQRKCYFGQDAKACDELKKY</sequence>
<comment type="caution">
    <text evidence="3">The sequence shown here is derived from an EMBL/GenBank/DDBJ whole genome shotgun (WGS) entry which is preliminary data.</text>
</comment>
<evidence type="ECO:0000256" key="1">
    <source>
        <dbReference type="SAM" id="MobiDB-lite"/>
    </source>
</evidence>
<feature type="compositionally biased region" description="Basic and acidic residues" evidence="1">
    <location>
        <begin position="40"/>
        <end position="51"/>
    </location>
</feature>
<gene>
    <name evidence="3" type="ORF">LS71_008100</name>
</gene>
<keyword evidence="2" id="KW-0472">Membrane</keyword>
<evidence type="ECO:0000313" key="4">
    <source>
        <dbReference type="Proteomes" id="UP000029733"/>
    </source>
</evidence>
<evidence type="ECO:0000256" key="2">
    <source>
        <dbReference type="SAM" id="Phobius"/>
    </source>
</evidence>
<keyword evidence="2" id="KW-0812">Transmembrane</keyword>
<dbReference type="AlphaFoldDB" id="A0A4U8T735"/>
<keyword evidence="4" id="KW-1185">Reference proteome</keyword>
<dbReference type="STRING" id="1677920.LS71_04985"/>
<dbReference type="RefSeq" id="WP_034354517.1">
    <property type="nucleotide sequence ID" value="NZ_JRPR02000008.1"/>
</dbReference>
<proteinExistence type="predicted"/>
<feature type="region of interest" description="Disordered" evidence="1">
    <location>
        <begin position="40"/>
        <end position="64"/>
    </location>
</feature>
<dbReference type="EMBL" id="JRPR02000008">
    <property type="protein sequence ID" value="TLD95460.1"/>
    <property type="molecule type" value="Genomic_DNA"/>
</dbReference>